<protein>
    <submittedName>
        <fullName evidence="8">Membrane protein</fullName>
    </submittedName>
</protein>
<evidence type="ECO:0000256" key="2">
    <source>
        <dbReference type="ARBA" id="ARBA00022475"/>
    </source>
</evidence>
<dbReference type="EMBL" id="BSDS01000001">
    <property type="protein sequence ID" value="GLI38543.1"/>
    <property type="molecule type" value="Genomic_DNA"/>
</dbReference>
<proteinExistence type="predicted"/>
<feature type="transmembrane region" description="Helical" evidence="6">
    <location>
        <begin position="53"/>
        <end position="75"/>
    </location>
</feature>
<keyword evidence="3 6" id="KW-0812">Transmembrane</keyword>
<feature type="transmembrane region" description="Helical" evidence="6">
    <location>
        <begin position="171"/>
        <end position="191"/>
    </location>
</feature>
<keyword evidence="9" id="KW-1185">Reference proteome</keyword>
<evidence type="ECO:0000256" key="4">
    <source>
        <dbReference type="ARBA" id="ARBA00022989"/>
    </source>
</evidence>
<dbReference type="InterPro" id="IPR051311">
    <property type="entry name" value="DedA_domain"/>
</dbReference>
<keyword evidence="4 6" id="KW-1133">Transmembrane helix</keyword>
<dbReference type="Proteomes" id="UP001144352">
    <property type="component" value="Unassembled WGS sequence"/>
</dbReference>
<accession>A0A9W6G1B6</accession>
<dbReference type="PANTHER" id="PTHR42709">
    <property type="entry name" value="ALKALINE PHOSPHATASE LIKE PROTEIN"/>
    <property type="match status" value="1"/>
</dbReference>
<gene>
    <name evidence="8" type="ORF">GHYDROH2_20440</name>
</gene>
<dbReference type="RefSeq" id="WP_214186364.1">
    <property type="nucleotide sequence ID" value="NZ_BSDS01000001.1"/>
</dbReference>
<evidence type="ECO:0000313" key="9">
    <source>
        <dbReference type="Proteomes" id="UP001144352"/>
    </source>
</evidence>
<feature type="transmembrane region" description="Helical" evidence="6">
    <location>
        <begin position="139"/>
        <end position="159"/>
    </location>
</feature>
<sequence>MQQIIDWLLATIGTMGYPGIFILMAMESSVIPIPSELVMPPAGYLAQQGEMNIWVAILLGTVGSLVGAYVNYFAAHWLGRPLLLKYGKYVWITEEKFAKVETFFHKHGEISTFIGRLLPVVRHLISLPAGLAGMHHGKFAFYTVAGAFLWVTILTWIGYVIGENRELIMKYSHQALIGVIIFSVVLVAAYVRRHRRKSPSTDAAGER</sequence>
<feature type="domain" description="VTT" evidence="7">
    <location>
        <begin position="33"/>
        <end position="159"/>
    </location>
</feature>
<dbReference type="GO" id="GO:0005886">
    <property type="term" value="C:plasma membrane"/>
    <property type="evidence" value="ECO:0007669"/>
    <property type="project" value="UniProtKB-SubCell"/>
</dbReference>
<dbReference type="Pfam" id="PF09335">
    <property type="entry name" value="VTT_dom"/>
    <property type="match status" value="1"/>
</dbReference>
<evidence type="ECO:0000256" key="3">
    <source>
        <dbReference type="ARBA" id="ARBA00022692"/>
    </source>
</evidence>
<reference evidence="8" key="1">
    <citation type="submission" date="2022-12" db="EMBL/GenBank/DDBJ databases">
        <title>Reference genome sequencing for broad-spectrum identification of bacterial and archaeal isolates by mass spectrometry.</title>
        <authorList>
            <person name="Sekiguchi Y."/>
            <person name="Tourlousse D.M."/>
        </authorList>
    </citation>
    <scope>NUCLEOTIDE SEQUENCE</scope>
    <source>
        <strain evidence="8">H2</strain>
    </source>
</reference>
<evidence type="ECO:0000256" key="5">
    <source>
        <dbReference type="ARBA" id="ARBA00023136"/>
    </source>
</evidence>
<keyword evidence="5 6" id="KW-0472">Membrane</keyword>
<comment type="subcellular location">
    <subcellularLocation>
        <location evidence="1">Cell membrane</location>
        <topology evidence="1">Multi-pass membrane protein</topology>
    </subcellularLocation>
</comment>
<evidence type="ECO:0000256" key="6">
    <source>
        <dbReference type="SAM" id="Phobius"/>
    </source>
</evidence>
<dbReference type="AlphaFoldDB" id="A0A9W6G1B6"/>
<evidence type="ECO:0000313" key="8">
    <source>
        <dbReference type="EMBL" id="GLI38543.1"/>
    </source>
</evidence>
<name>A0A9W6G1B6_9BACT</name>
<evidence type="ECO:0000259" key="7">
    <source>
        <dbReference type="Pfam" id="PF09335"/>
    </source>
</evidence>
<dbReference type="PANTHER" id="PTHR42709:SF6">
    <property type="entry name" value="UNDECAPRENYL PHOSPHATE TRANSPORTER A"/>
    <property type="match status" value="1"/>
</dbReference>
<evidence type="ECO:0000256" key="1">
    <source>
        <dbReference type="ARBA" id="ARBA00004651"/>
    </source>
</evidence>
<keyword evidence="2" id="KW-1003">Cell membrane</keyword>
<dbReference type="InterPro" id="IPR032816">
    <property type="entry name" value="VTT_dom"/>
</dbReference>
<comment type="caution">
    <text evidence="8">The sequence shown here is derived from an EMBL/GenBank/DDBJ whole genome shotgun (WGS) entry which is preliminary data.</text>
</comment>
<organism evidence="8 9">
    <name type="scientific">Geobacter hydrogenophilus</name>
    <dbReference type="NCBI Taxonomy" id="40983"/>
    <lineage>
        <taxon>Bacteria</taxon>
        <taxon>Pseudomonadati</taxon>
        <taxon>Thermodesulfobacteriota</taxon>
        <taxon>Desulfuromonadia</taxon>
        <taxon>Geobacterales</taxon>
        <taxon>Geobacteraceae</taxon>
        <taxon>Geobacter</taxon>
    </lineage>
</organism>
<feature type="transmembrane region" description="Helical" evidence="6">
    <location>
        <begin position="7"/>
        <end position="33"/>
    </location>
</feature>